<evidence type="ECO:0000313" key="2">
    <source>
        <dbReference type="Proteomes" id="UP000198215"/>
    </source>
</evidence>
<dbReference type="InterPro" id="IPR012347">
    <property type="entry name" value="Ferritin-like"/>
</dbReference>
<dbReference type="Proteomes" id="UP000198215">
    <property type="component" value="Chromosome I"/>
</dbReference>
<dbReference type="CDD" id="cd00657">
    <property type="entry name" value="Ferritin_like"/>
    <property type="match status" value="1"/>
</dbReference>
<evidence type="ECO:0000313" key="1">
    <source>
        <dbReference type="EMBL" id="SCG76994.1"/>
    </source>
</evidence>
<keyword evidence="2" id="KW-1185">Reference proteome</keyword>
<reference evidence="2" key="1">
    <citation type="submission" date="2016-06" db="EMBL/GenBank/DDBJ databases">
        <authorList>
            <person name="Varghese N."/>
            <person name="Submissions Spin"/>
        </authorList>
    </citation>
    <scope>NUCLEOTIDE SEQUENCE [LARGE SCALE GENOMIC DNA]</scope>
    <source>
        <strain evidence="2">DSM 45161</strain>
    </source>
</reference>
<organism evidence="1 2">
    <name type="scientific">Micromonospora coxensis</name>
    <dbReference type="NCBI Taxonomy" id="356852"/>
    <lineage>
        <taxon>Bacteria</taxon>
        <taxon>Bacillati</taxon>
        <taxon>Actinomycetota</taxon>
        <taxon>Actinomycetes</taxon>
        <taxon>Micromonosporales</taxon>
        <taxon>Micromonosporaceae</taxon>
        <taxon>Micromonospora</taxon>
    </lineage>
</organism>
<name>A0A1C5K2E5_9ACTN</name>
<dbReference type="EMBL" id="LT607753">
    <property type="protein sequence ID" value="SCG76994.1"/>
    <property type="molecule type" value="Genomic_DNA"/>
</dbReference>
<dbReference type="Gene3D" id="1.20.1260.10">
    <property type="match status" value="1"/>
</dbReference>
<dbReference type="SUPFAM" id="SSF47240">
    <property type="entry name" value="Ferritin-like"/>
    <property type="match status" value="1"/>
</dbReference>
<dbReference type="GO" id="GO:0005829">
    <property type="term" value="C:cytosol"/>
    <property type="evidence" value="ECO:0007669"/>
    <property type="project" value="TreeGrafter"/>
</dbReference>
<dbReference type="PANTHER" id="PTHR30458:SF0">
    <property type="entry name" value="1,2-PHENYLACETYL-COA EPOXIDASE, SUBUNIT C"/>
    <property type="match status" value="1"/>
</dbReference>
<dbReference type="Pfam" id="PF05138">
    <property type="entry name" value="PaaA_PaaC"/>
    <property type="match status" value="1"/>
</dbReference>
<dbReference type="InterPro" id="IPR052703">
    <property type="entry name" value="Aromatic_CoA_ox/epox"/>
</dbReference>
<sequence>MTVTDRVTVFDDEAFVVRTPEEFRRAPREYQKMLISQITINTEGELSGGDDYTMMFLPMAPNAEERQVCAERAVEEYDHYKIGKRILADLGVDTSHMETQRLEDRNLFADQGLHTCTTWAERGVFSYIGEEAALLMIREFADSSYQPWAEAVRTIILDEKIHIAHGARVCRNIATTEEGRQQLQTALDRLWPTFIGVFGNPHSKRAELAIRYGLRKTTNAQARDQWTAIVSRRIIELGLRVPGGEAA</sequence>
<gene>
    <name evidence="1" type="ORF">GA0070614_6055</name>
</gene>
<dbReference type="InterPro" id="IPR009078">
    <property type="entry name" value="Ferritin-like_SF"/>
</dbReference>
<dbReference type="InterPro" id="IPR007814">
    <property type="entry name" value="PaaA_PaaC"/>
</dbReference>
<proteinExistence type="predicted"/>
<protein>
    <submittedName>
        <fullName evidence="1">Ring-1,2-phenylacetyl-CoA epoxidase subunit PaaA</fullName>
    </submittedName>
</protein>
<dbReference type="AlphaFoldDB" id="A0A1C5K2E5"/>
<dbReference type="PANTHER" id="PTHR30458">
    <property type="entry name" value="PHENYLACETIC ACID DEGRADATION PROTEIN PAA"/>
    <property type="match status" value="1"/>
</dbReference>
<accession>A0A1C5K2E5</accession>
<dbReference type="GO" id="GO:0010124">
    <property type="term" value="P:phenylacetate catabolic process"/>
    <property type="evidence" value="ECO:0007669"/>
    <property type="project" value="InterPro"/>
</dbReference>